<dbReference type="RefSeq" id="WP_345514196.1">
    <property type="nucleotide sequence ID" value="NZ_BAAAXD010000027.1"/>
</dbReference>
<dbReference type="Gene3D" id="1.20.1250.20">
    <property type="entry name" value="MFS general substrate transporter like domains"/>
    <property type="match status" value="1"/>
</dbReference>
<organism evidence="9 10">
    <name type="scientific">Streptomyces yanii</name>
    <dbReference type="NCBI Taxonomy" id="78510"/>
    <lineage>
        <taxon>Bacteria</taxon>
        <taxon>Bacillati</taxon>
        <taxon>Actinomycetota</taxon>
        <taxon>Actinomycetes</taxon>
        <taxon>Kitasatosporales</taxon>
        <taxon>Streptomycetaceae</taxon>
        <taxon>Streptomyces</taxon>
    </lineage>
</organism>
<keyword evidence="10" id="KW-1185">Reference proteome</keyword>
<name>A0ABV5RCL8_9ACTN</name>
<dbReference type="PROSITE" id="PS50850">
    <property type="entry name" value="MFS"/>
    <property type="match status" value="1"/>
</dbReference>
<keyword evidence="2" id="KW-0813">Transport</keyword>
<feature type="transmembrane region" description="Helical" evidence="7">
    <location>
        <begin position="184"/>
        <end position="204"/>
    </location>
</feature>
<evidence type="ECO:0000256" key="4">
    <source>
        <dbReference type="ARBA" id="ARBA00022692"/>
    </source>
</evidence>
<protein>
    <submittedName>
        <fullName evidence="9">MFS transporter</fullName>
    </submittedName>
</protein>
<evidence type="ECO:0000313" key="9">
    <source>
        <dbReference type="EMBL" id="MFB9575606.1"/>
    </source>
</evidence>
<feature type="transmembrane region" description="Helical" evidence="7">
    <location>
        <begin position="389"/>
        <end position="409"/>
    </location>
</feature>
<evidence type="ECO:0000256" key="1">
    <source>
        <dbReference type="ARBA" id="ARBA00004429"/>
    </source>
</evidence>
<dbReference type="InterPro" id="IPR010290">
    <property type="entry name" value="TM_effector"/>
</dbReference>
<comment type="caution">
    <text evidence="9">The sequence shown here is derived from an EMBL/GenBank/DDBJ whole genome shotgun (WGS) entry which is preliminary data.</text>
</comment>
<evidence type="ECO:0000256" key="5">
    <source>
        <dbReference type="ARBA" id="ARBA00022989"/>
    </source>
</evidence>
<dbReference type="PANTHER" id="PTHR23513:SF9">
    <property type="entry name" value="ENTEROBACTIN EXPORTER ENTS"/>
    <property type="match status" value="1"/>
</dbReference>
<proteinExistence type="predicted"/>
<gene>
    <name evidence="9" type="ORF">ACFFTL_25845</name>
</gene>
<dbReference type="Pfam" id="PF05977">
    <property type="entry name" value="MFS_3"/>
    <property type="match status" value="1"/>
</dbReference>
<dbReference type="PANTHER" id="PTHR23513">
    <property type="entry name" value="INTEGRAL MEMBRANE EFFLUX PROTEIN-RELATED"/>
    <property type="match status" value="1"/>
</dbReference>
<feature type="transmembrane region" description="Helical" evidence="7">
    <location>
        <begin position="29"/>
        <end position="57"/>
    </location>
</feature>
<feature type="domain" description="Major facilitator superfamily (MFS) profile" evidence="8">
    <location>
        <begin position="13"/>
        <end position="414"/>
    </location>
</feature>
<dbReference type="EMBL" id="JBHMCG010000115">
    <property type="protein sequence ID" value="MFB9575606.1"/>
    <property type="molecule type" value="Genomic_DNA"/>
</dbReference>
<dbReference type="CDD" id="cd06173">
    <property type="entry name" value="MFS_MefA_like"/>
    <property type="match status" value="1"/>
</dbReference>
<keyword evidence="6 7" id="KW-0472">Membrane</keyword>
<feature type="transmembrane region" description="Helical" evidence="7">
    <location>
        <begin position="268"/>
        <end position="290"/>
    </location>
</feature>
<feature type="transmembrane region" description="Helical" evidence="7">
    <location>
        <begin position="93"/>
        <end position="113"/>
    </location>
</feature>
<evidence type="ECO:0000256" key="6">
    <source>
        <dbReference type="ARBA" id="ARBA00023136"/>
    </source>
</evidence>
<keyword evidence="5 7" id="KW-1133">Transmembrane helix</keyword>
<feature type="transmembrane region" description="Helical" evidence="7">
    <location>
        <begin position="363"/>
        <end position="383"/>
    </location>
</feature>
<feature type="transmembrane region" description="Helical" evidence="7">
    <location>
        <begin position="326"/>
        <end position="351"/>
    </location>
</feature>
<sequence length="426" mass="43938">MTAPPGEQEDTGTAGSAPLQPLRRNRDFVLLWGGVGATLLGARACYVAYPFLVLWYTGSAGDAGLVGFAALLPNLLVQLPAGALVDRWDRRRLMILCDLGSLLATASVAVAVATGRIDLGHLVAAAFVSGSLAVFHQLAERAAVRHLVPPGQLPVALTQNEARWRAAGLLGQPVGGALYTVARWSPFLFAAAAHLLSLVSLLLIRKPFQGPRDTAPRRRLAVEVAEGFTWTWRRRFLTTLVGLIAATNLLFQGISLAVILIVRDGGGSAALLGTITAVGGIGGMLGALGATWWTRRAPLRTVVIGSITVWAAVIPLLIVVRAPVVIGALLAVMAYAGGLVNVVGGVYQVSVTPDEMQGRVSSVLTLIASGAGALGALGSGFLLDGLGVTGTLAGIAGCMMLLATTALVAPALRRPDPAPGEDNSAV</sequence>
<reference evidence="9 10" key="1">
    <citation type="submission" date="2024-09" db="EMBL/GenBank/DDBJ databases">
        <authorList>
            <person name="Sun Q."/>
            <person name="Mori K."/>
        </authorList>
    </citation>
    <scope>NUCLEOTIDE SEQUENCE [LARGE SCALE GENOMIC DNA]</scope>
    <source>
        <strain evidence="9 10">JCM 3331</strain>
    </source>
</reference>
<evidence type="ECO:0000256" key="7">
    <source>
        <dbReference type="SAM" id="Phobius"/>
    </source>
</evidence>
<dbReference type="InterPro" id="IPR020846">
    <property type="entry name" value="MFS_dom"/>
</dbReference>
<accession>A0ABV5RCL8</accession>
<evidence type="ECO:0000256" key="3">
    <source>
        <dbReference type="ARBA" id="ARBA00022475"/>
    </source>
</evidence>
<evidence type="ECO:0000313" key="10">
    <source>
        <dbReference type="Proteomes" id="UP001589710"/>
    </source>
</evidence>
<comment type="subcellular location">
    <subcellularLocation>
        <location evidence="1">Cell inner membrane</location>
        <topology evidence="1">Multi-pass membrane protein</topology>
    </subcellularLocation>
</comment>
<keyword evidence="4 7" id="KW-0812">Transmembrane</keyword>
<feature type="transmembrane region" description="Helical" evidence="7">
    <location>
        <begin position="302"/>
        <end position="320"/>
    </location>
</feature>
<feature type="transmembrane region" description="Helical" evidence="7">
    <location>
        <begin position="63"/>
        <end position="81"/>
    </location>
</feature>
<evidence type="ECO:0000259" key="8">
    <source>
        <dbReference type="PROSITE" id="PS50850"/>
    </source>
</evidence>
<feature type="transmembrane region" description="Helical" evidence="7">
    <location>
        <begin position="240"/>
        <end position="262"/>
    </location>
</feature>
<keyword evidence="3" id="KW-1003">Cell membrane</keyword>
<dbReference type="InterPro" id="IPR036259">
    <property type="entry name" value="MFS_trans_sf"/>
</dbReference>
<dbReference type="SUPFAM" id="SSF103473">
    <property type="entry name" value="MFS general substrate transporter"/>
    <property type="match status" value="1"/>
</dbReference>
<evidence type="ECO:0000256" key="2">
    <source>
        <dbReference type="ARBA" id="ARBA00022448"/>
    </source>
</evidence>
<dbReference type="Proteomes" id="UP001589710">
    <property type="component" value="Unassembled WGS sequence"/>
</dbReference>